<dbReference type="AlphaFoldDB" id="A0A650AFL1"/>
<geneLocation type="mitochondrion" evidence="2"/>
<evidence type="ECO:0000256" key="1">
    <source>
        <dbReference type="SAM" id="SignalP"/>
    </source>
</evidence>
<feature type="chain" id="PRO_5024855615" evidence="1">
    <location>
        <begin position="29"/>
        <end position="103"/>
    </location>
</feature>
<organism evidence="2">
    <name type="scientific">Morchella importuna</name>
    <dbReference type="NCBI Taxonomy" id="1174673"/>
    <lineage>
        <taxon>Eukaryota</taxon>
        <taxon>Fungi</taxon>
        <taxon>Dikarya</taxon>
        <taxon>Ascomycota</taxon>
        <taxon>Pezizomycotina</taxon>
        <taxon>Pezizomycetes</taxon>
        <taxon>Pezizales</taxon>
        <taxon>Morchellaceae</taxon>
        <taxon>Morchella</taxon>
    </lineage>
</organism>
<keyword evidence="1" id="KW-0732">Signal</keyword>
<sequence length="103" mass="12184">MLKPPRAHNFNGTLPFLIEYLICVPAWAWPWPPRPPRWVGGSACRDRYRLGFWFFWGGGEQELGNLFWFFVFLRASQRPASWLRKHMFFSTYLTLMGASSILK</sequence>
<name>A0A650AFL1_9PEZI</name>
<reference evidence="2" key="1">
    <citation type="submission" date="2019-02" db="EMBL/GenBank/DDBJ databases">
        <title>The largest mitochondrial genome of Morchella importuna (272.2 kb) among fungi reservoir of numerous mitochondrial ORFs, repeatitive sequences and nuclear genome horizontal transfer.</title>
        <authorList>
            <person name="Liu W."/>
            <person name="Bian Y."/>
        </authorList>
    </citation>
    <scope>NUCLEOTIDE SEQUENCE</scope>
</reference>
<gene>
    <name evidence="2" type="primary">orf103</name>
</gene>
<protein>
    <submittedName>
        <fullName evidence="2">Uncharacterized protein</fullName>
    </submittedName>
</protein>
<dbReference type="EMBL" id="MK527108">
    <property type="protein sequence ID" value="QGN66704.1"/>
    <property type="molecule type" value="Genomic_DNA"/>
</dbReference>
<dbReference type="RefSeq" id="YP_009722302.1">
    <property type="nucleotide sequence ID" value="NC_045397.1"/>
</dbReference>
<accession>A0A650AFL1</accession>
<proteinExistence type="predicted"/>
<feature type="signal peptide" evidence="1">
    <location>
        <begin position="1"/>
        <end position="28"/>
    </location>
</feature>
<evidence type="ECO:0000313" key="2">
    <source>
        <dbReference type="EMBL" id="QGN66704.1"/>
    </source>
</evidence>
<keyword evidence="2" id="KW-0496">Mitochondrion</keyword>
<dbReference type="GeneID" id="42906140"/>